<comment type="subcellular location">
    <subcellularLocation>
        <location evidence="1">Membrane</location>
        <topology evidence="1">Multi-pass membrane protein</topology>
    </subcellularLocation>
</comment>
<evidence type="ECO:0000256" key="8">
    <source>
        <dbReference type="ARBA" id="ARBA00023098"/>
    </source>
</evidence>
<dbReference type="InterPro" id="IPR002560">
    <property type="entry name" value="Transposase_DDE"/>
</dbReference>
<evidence type="ECO:0000256" key="4">
    <source>
        <dbReference type="ARBA" id="ARBA00022832"/>
    </source>
</evidence>
<dbReference type="InterPro" id="IPR005804">
    <property type="entry name" value="FA_desaturase_dom"/>
</dbReference>
<dbReference type="CDD" id="cd03505">
    <property type="entry name" value="Delta9-FADS-like"/>
    <property type="match status" value="1"/>
</dbReference>
<dbReference type="Pfam" id="PF00487">
    <property type="entry name" value="FA_desaturase"/>
    <property type="match status" value="1"/>
</dbReference>
<evidence type="ECO:0000256" key="9">
    <source>
        <dbReference type="ARBA" id="ARBA00023136"/>
    </source>
</evidence>
<evidence type="ECO:0000256" key="1">
    <source>
        <dbReference type="ARBA" id="ARBA00004141"/>
    </source>
</evidence>
<feature type="domain" description="Transposase IS204/IS1001/IS1096/IS1165 DDE" evidence="12">
    <location>
        <begin position="273"/>
        <end position="397"/>
    </location>
</feature>
<keyword evidence="4" id="KW-0276">Fatty acid metabolism</keyword>
<keyword evidence="14" id="KW-1185">Reference proteome</keyword>
<keyword evidence="5 10" id="KW-1133">Transmembrane helix</keyword>
<proteinExistence type="inferred from homology"/>
<dbReference type="AlphaFoldDB" id="A0A3P4B5E3"/>
<feature type="transmembrane region" description="Helical" evidence="10">
    <location>
        <begin position="143"/>
        <end position="164"/>
    </location>
</feature>
<evidence type="ECO:0000256" key="6">
    <source>
        <dbReference type="ARBA" id="ARBA00023002"/>
    </source>
</evidence>
<dbReference type="GO" id="GO:0006631">
    <property type="term" value="P:fatty acid metabolic process"/>
    <property type="evidence" value="ECO:0007669"/>
    <property type="project" value="UniProtKB-KW"/>
</dbReference>
<dbReference type="GO" id="GO:0016717">
    <property type="term" value="F:oxidoreductase activity, acting on paired donors, with oxidation of a pair of donors resulting in the reduction of molecular oxygen to two molecules of water"/>
    <property type="evidence" value="ECO:0007669"/>
    <property type="project" value="InterPro"/>
</dbReference>
<keyword evidence="9 10" id="KW-0472">Membrane</keyword>
<dbReference type="PANTHER" id="PTHR11351:SF33">
    <property type="entry name" value="DELTA-9 FATTY ACID DESATURASE, DESA"/>
    <property type="match status" value="1"/>
</dbReference>
<gene>
    <name evidence="13" type="ORF">PIGHUM_03343</name>
</gene>
<evidence type="ECO:0000259" key="11">
    <source>
        <dbReference type="Pfam" id="PF00487"/>
    </source>
</evidence>
<comment type="similarity">
    <text evidence="2">Belongs to the fatty acid desaturase type 2 family.</text>
</comment>
<protein>
    <submittedName>
        <fullName evidence="13">Fatty acid desaturase</fullName>
    </submittedName>
</protein>
<dbReference type="PANTHER" id="PTHR11351">
    <property type="entry name" value="ACYL-COA DESATURASE"/>
    <property type="match status" value="1"/>
</dbReference>
<evidence type="ECO:0000313" key="13">
    <source>
        <dbReference type="EMBL" id="VCU71262.1"/>
    </source>
</evidence>
<feature type="domain" description="Fatty acid desaturase" evidence="11">
    <location>
        <begin position="17"/>
        <end position="219"/>
    </location>
</feature>
<name>A0A3P4B5E3_9BURK</name>
<dbReference type="Pfam" id="PF01610">
    <property type="entry name" value="DDE_Tnp_ISL3"/>
    <property type="match status" value="1"/>
</dbReference>
<dbReference type="EMBL" id="UWPJ01000026">
    <property type="protein sequence ID" value="VCU71262.1"/>
    <property type="molecule type" value="Genomic_DNA"/>
</dbReference>
<dbReference type="GO" id="GO:0016020">
    <property type="term" value="C:membrane"/>
    <property type="evidence" value="ECO:0007669"/>
    <property type="project" value="UniProtKB-SubCell"/>
</dbReference>
<keyword evidence="8" id="KW-0443">Lipid metabolism</keyword>
<dbReference type="Proteomes" id="UP000277294">
    <property type="component" value="Unassembled WGS sequence"/>
</dbReference>
<evidence type="ECO:0000256" key="10">
    <source>
        <dbReference type="SAM" id="Phobius"/>
    </source>
</evidence>
<dbReference type="RefSeq" id="WP_124080729.1">
    <property type="nucleotide sequence ID" value="NZ_UWPJ01000026.1"/>
</dbReference>
<evidence type="ECO:0000256" key="3">
    <source>
        <dbReference type="ARBA" id="ARBA00022692"/>
    </source>
</evidence>
<evidence type="ECO:0000313" key="14">
    <source>
        <dbReference type="Proteomes" id="UP000277294"/>
    </source>
</evidence>
<dbReference type="InterPro" id="IPR015876">
    <property type="entry name" value="Acyl-CoA_DS"/>
</dbReference>
<reference evidence="13 14" key="1">
    <citation type="submission" date="2018-10" db="EMBL/GenBank/DDBJ databases">
        <authorList>
            <person name="Criscuolo A."/>
        </authorList>
    </citation>
    <scope>NUCLEOTIDE SEQUENCE [LARGE SCALE GENOMIC DNA]</scope>
    <source>
        <strain evidence="13">DnA1</strain>
    </source>
</reference>
<dbReference type="OrthoDB" id="9768289at2"/>
<evidence type="ECO:0000256" key="7">
    <source>
        <dbReference type="ARBA" id="ARBA00023004"/>
    </source>
</evidence>
<evidence type="ECO:0000256" key="5">
    <source>
        <dbReference type="ARBA" id="ARBA00022989"/>
    </source>
</evidence>
<keyword evidence="3 10" id="KW-0812">Transmembrane</keyword>
<feature type="transmembrane region" description="Helical" evidence="10">
    <location>
        <begin position="170"/>
        <end position="187"/>
    </location>
</feature>
<accession>A0A3P4B5E3</accession>
<keyword evidence="6" id="KW-0560">Oxidoreductase</keyword>
<evidence type="ECO:0000259" key="12">
    <source>
        <dbReference type="Pfam" id="PF01610"/>
    </source>
</evidence>
<keyword evidence="7" id="KW-0408">Iron</keyword>
<feature type="transmembrane region" description="Helical" evidence="10">
    <location>
        <begin position="20"/>
        <end position="39"/>
    </location>
</feature>
<sequence>MDFLLSFLSNGLLDASWWQIVAFTLVTTHLTILAVTIYLHRSQAHRGLDLHPAIAHFFRLWLWLTTGMVTKEWVAIHRKHHARCEREGDPHSPMVYGIGKVFFQGAELYREEATNQETLQKFGHGTPNDWVERNVYSRFGWQGVGLMMIIDVALFGAVGLTVWAVQMIWIPFWAAGVVNGIGHFWGYRNFASPDASRNVFPWGIIIGGEELHNNHHAYASSARFSNKWYEFDIGWGYIRAMEILGLAKVKKVAPKVRLAHGKPVVDLETLQAVITHRYEIMARYADLIKHACRDELSRLKAAQSRGQSKLLRRAHRLLHRADDATLPPAHRSELDSVLADHRSLAVLVEMRRELIAIWERSSASSEQLLRDLQDWCNRAQQSGIARLEEFSARLRSYAA</sequence>
<evidence type="ECO:0000256" key="2">
    <source>
        <dbReference type="ARBA" id="ARBA00008749"/>
    </source>
</evidence>
<organism evidence="13 14">
    <name type="scientific">Pigmentiphaga humi</name>
    <dbReference type="NCBI Taxonomy" id="2478468"/>
    <lineage>
        <taxon>Bacteria</taxon>
        <taxon>Pseudomonadati</taxon>
        <taxon>Pseudomonadota</taxon>
        <taxon>Betaproteobacteria</taxon>
        <taxon>Burkholderiales</taxon>
        <taxon>Alcaligenaceae</taxon>
        <taxon>Pigmentiphaga</taxon>
    </lineage>
</organism>